<protein>
    <submittedName>
        <fullName evidence="2">Uncharacterized protein</fullName>
    </submittedName>
</protein>
<name>A0A8J6AZ37_9EUKA</name>
<dbReference type="AlphaFoldDB" id="A0A8J6AZ37"/>
<proteinExistence type="predicted"/>
<dbReference type="Proteomes" id="UP000717585">
    <property type="component" value="Unassembled WGS sequence"/>
</dbReference>
<gene>
    <name evidence="2" type="ORF">J8273_0158</name>
</gene>
<comment type="caution">
    <text evidence="2">The sequence shown here is derived from an EMBL/GenBank/DDBJ whole genome shotgun (WGS) entry which is preliminary data.</text>
</comment>
<sequence length="197" mass="22365">MGDRYKYNHLLQKRDVGAPMVTREPPPADFVHGAPPRQRKFIDTAHAAVIWDEGDTRANDRAPKKTAGHNNILSRNIRLLSKPDPRTGKIPRVSSASVRDMRLPHQKCPEHTYGKQGATDTPVKAIVEYQFTGDSYGEPHFRTASPKLHAGSTLKEQQSRSPVARTPEERAVDSETMFKMTKFQRTPSRISRYHRNK</sequence>
<evidence type="ECO:0000256" key="1">
    <source>
        <dbReference type="SAM" id="MobiDB-lite"/>
    </source>
</evidence>
<evidence type="ECO:0000313" key="3">
    <source>
        <dbReference type="Proteomes" id="UP000717585"/>
    </source>
</evidence>
<reference evidence="2" key="1">
    <citation type="submission" date="2021-05" db="EMBL/GenBank/DDBJ databases">
        <title>A free-living protist that lacks canonical eukaryotic 1 DNA replication and segregation systems.</title>
        <authorList>
            <person name="Salas-Leiva D.E."/>
            <person name="Tromer E.C."/>
            <person name="Curtis B.A."/>
            <person name="Jerlstrom-Hultqvist J."/>
            <person name="Kolisko M."/>
            <person name="Yi Z."/>
            <person name="Salas-Leiva J.S."/>
            <person name="Gallot-Lavallee L."/>
            <person name="Kops G.J.P.L."/>
            <person name="Archibald J.M."/>
            <person name="Simpson A.G.B."/>
            <person name="Roger A.J."/>
        </authorList>
    </citation>
    <scope>NUCLEOTIDE SEQUENCE</scope>
    <source>
        <strain evidence="2">BICM</strain>
    </source>
</reference>
<keyword evidence="3" id="KW-1185">Reference proteome</keyword>
<feature type="region of interest" description="Disordered" evidence="1">
    <location>
        <begin position="143"/>
        <end position="197"/>
    </location>
</feature>
<organism evidence="2 3">
    <name type="scientific">Carpediemonas membranifera</name>
    <dbReference type="NCBI Taxonomy" id="201153"/>
    <lineage>
        <taxon>Eukaryota</taxon>
        <taxon>Metamonada</taxon>
        <taxon>Carpediemonas-like organisms</taxon>
        <taxon>Carpediemonas</taxon>
    </lineage>
</organism>
<accession>A0A8J6AZ37</accession>
<dbReference type="EMBL" id="JAHDYR010000012">
    <property type="protein sequence ID" value="KAG9394950.1"/>
    <property type="molecule type" value="Genomic_DNA"/>
</dbReference>
<evidence type="ECO:0000313" key="2">
    <source>
        <dbReference type="EMBL" id="KAG9394950.1"/>
    </source>
</evidence>